<name>A0A929WZD8_9BACT</name>
<dbReference type="InterPro" id="IPR052574">
    <property type="entry name" value="CDIRP"/>
</dbReference>
<protein>
    <submittedName>
        <fullName evidence="3">Internalin</fullName>
    </submittedName>
</protein>
<evidence type="ECO:0000313" key="3">
    <source>
        <dbReference type="EMBL" id="MBF0970587.1"/>
    </source>
</evidence>
<evidence type="ECO:0000256" key="2">
    <source>
        <dbReference type="ARBA" id="ARBA00022737"/>
    </source>
</evidence>
<keyword evidence="2" id="KW-0677">Repeat</keyword>
<proteinExistence type="predicted"/>
<evidence type="ECO:0000256" key="1">
    <source>
        <dbReference type="ARBA" id="ARBA00022614"/>
    </source>
</evidence>
<gene>
    <name evidence="3" type="ORF">HXK21_06045</name>
</gene>
<dbReference type="Gene3D" id="3.80.10.10">
    <property type="entry name" value="Ribonuclease Inhibitor"/>
    <property type="match status" value="1"/>
</dbReference>
<dbReference type="RefSeq" id="WP_303764109.1">
    <property type="nucleotide sequence ID" value="NZ_JABZGR010000016.1"/>
</dbReference>
<evidence type="ECO:0000313" key="4">
    <source>
        <dbReference type="Proteomes" id="UP000704068"/>
    </source>
</evidence>
<reference evidence="3" key="1">
    <citation type="submission" date="2020-04" db="EMBL/GenBank/DDBJ databases">
        <title>Deep metagenomics examines the oral microbiome during advanced dental caries in children, revealing novel taxa and co-occurrences with host molecules.</title>
        <authorList>
            <person name="Baker J.L."/>
            <person name="Morton J.T."/>
            <person name="Dinis M."/>
            <person name="Alvarez R."/>
            <person name="Tran N.C."/>
            <person name="Knight R."/>
            <person name="Edlund A."/>
        </authorList>
    </citation>
    <scope>NUCLEOTIDE SEQUENCE</scope>
    <source>
        <strain evidence="3">JCVI_34_bin.1</strain>
    </source>
</reference>
<dbReference type="PANTHER" id="PTHR47566:SF1">
    <property type="entry name" value="PROTEIN NUD1"/>
    <property type="match status" value="1"/>
</dbReference>
<accession>A0A929WZD8</accession>
<organism evidence="3 4">
    <name type="scientific">Alloprevotella tannerae</name>
    <dbReference type="NCBI Taxonomy" id="76122"/>
    <lineage>
        <taxon>Bacteria</taxon>
        <taxon>Pseudomonadati</taxon>
        <taxon>Bacteroidota</taxon>
        <taxon>Bacteroidia</taxon>
        <taxon>Bacteroidales</taxon>
        <taxon>Prevotellaceae</taxon>
        <taxon>Alloprevotella</taxon>
    </lineage>
</organism>
<comment type="caution">
    <text evidence="3">The sequence shown here is derived from an EMBL/GenBank/DDBJ whole genome shotgun (WGS) entry which is preliminary data.</text>
</comment>
<keyword evidence="1" id="KW-0433">Leucine-rich repeat</keyword>
<dbReference type="Proteomes" id="UP000704068">
    <property type="component" value="Unassembled WGS sequence"/>
</dbReference>
<dbReference type="AlphaFoldDB" id="A0A929WZD8"/>
<dbReference type="GO" id="GO:0035591">
    <property type="term" value="F:signaling adaptor activity"/>
    <property type="evidence" value="ECO:0007669"/>
    <property type="project" value="TreeGrafter"/>
</dbReference>
<sequence length="441" mass="48510">MKRSFTQVIKNAKQLICTVILTTIFLTIHGVTIEASNVIKVKTLRSPKEQIKLVINGSGEYKVEGAKPATIGNGEAILTLTSQNVNITGDITKFDCSDNDLNSLDVSGCITLTELLCYENSLTELLLDKNSNLVNLSCDYNSIESLDLSHNPLLKDLLCPYNRIKHLDLRNNKQLTSLYCLSNQIEDIQLADENAIEEILCSGNELRSLNLQGCKNLQLLECYYNNIESLNLATNSKLTKLSAKNNLLKTLDLSNNVKLTVLSCANNKLTSISLPENSTLLSVTCFNNQLKGDAMKNLMNSLPDINGKSITGEGGGEIMIVNTSVEDKNVCYKSDVKIATDKGWKVMDFNGDYTERQAYVGEDDPVSGVNGVKQEPLRVSIRNGKVAIIGSFKCAQLYNANGQLLLTTTDHELDTGCLTPSAYILQIDGNNQMKSMKFLIK</sequence>
<dbReference type="SUPFAM" id="SSF52058">
    <property type="entry name" value="L domain-like"/>
    <property type="match status" value="1"/>
</dbReference>
<dbReference type="PANTHER" id="PTHR47566">
    <property type="match status" value="1"/>
</dbReference>
<dbReference type="InterPro" id="IPR032675">
    <property type="entry name" value="LRR_dom_sf"/>
</dbReference>
<dbReference type="EMBL" id="JABZGR010000016">
    <property type="protein sequence ID" value="MBF0970587.1"/>
    <property type="molecule type" value="Genomic_DNA"/>
</dbReference>